<dbReference type="EMBL" id="CP104067">
    <property type="protein sequence ID" value="WAH40511.1"/>
    <property type="molecule type" value="Genomic_DNA"/>
</dbReference>
<organism evidence="3 4">
    <name type="scientific">Alicyclobacillus fastidiosus</name>
    <dbReference type="NCBI Taxonomy" id="392011"/>
    <lineage>
        <taxon>Bacteria</taxon>
        <taxon>Bacillati</taxon>
        <taxon>Bacillota</taxon>
        <taxon>Bacilli</taxon>
        <taxon>Bacillales</taxon>
        <taxon>Alicyclobacillaceae</taxon>
        <taxon>Alicyclobacillus</taxon>
    </lineage>
</organism>
<name>A0ABY6ZEF2_9BACL</name>
<protein>
    <submittedName>
        <fullName evidence="3">YjgB family protein</fullName>
    </submittedName>
</protein>
<evidence type="ECO:0000313" key="3">
    <source>
        <dbReference type="EMBL" id="WAH40511.1"/>
    </source>
</evidence>
<dbReference type="Proteomes" id="UP001164761">
    <property type="component" value="Chromosome"/>
</dbReference>
<proteinExistence type="predicted"/>
<reference evidence="3" key="1">
    <citation type="submission" date="2022-08" db="EMBL/GenBank/DDBJ databases">
        <title>Alicyclobacillus fastidiosus DSM 17978, complete genome.</title>
        <authorList>
            <person name="Wang Q."/>
            <person name="Cai R."/>
            <person name="Wang Z."/>
        </authorList>
    </citation>
    <scope>NUCLEOTIDE SEQUENCE</scope>
    <source>
        <strain evidence="3">DSM 17978</strain>
    </source>
</reference>
<dbReference type="InterPro" id="IPR025453">
    <property type="entry name" value="DUF4309"/>
</dbReference>
<keyword evidence="2" id="KW-0732">Signal</keyword>
<dbReference type="RefSeq" id="WP_268004410.1">
    <property type="nucleotide sequence ID" value="NZ_CP104067.1"/>
</dbReference>
<feature type="signal peptide" evidence="2">
    <location>
        <begin position="1"/>
        <end position="27"/>
    </location>
</feature>
<feature type="region of interest" description="Disordered" evidence="1">
    <location>
        <begin position="31"/>
        <end position="83"/>
    </location>
</feature>
<gene>
    <name evidence="3" type="ORF">NZD89_19640</name>
</gene>
<sequence>MKTSRWILSAIGTAILSGGLVTGCAGANTTAPASQKAINVTTEPTTNTAATNSTNDNSTQLSNTSTVTTPSTPTSSTSPSSSTALETVRQANELAKTGQAVGIPYKVQSNIDAVQQAWGQPAQQNEAGAGIYATFPAHQAAFGLNKGEQIFDVRSFSSAIQSVTLADIEQVLGQPGAVRETSDSQIYLYPEGPDYQLLWVFAKSQSGSVSSHVDHISVFWPQGTVNSMAATQPAPGVVIDNAPGKAGRLLTFSIANPPQGYQLEELEWIPTNGSPVVNTLTQASKNGTSGNNVPGFTINSDGQTMSFLYTDAMRGQTGYVRVIYQETSGAAMLGQSSTVTLK</sequence>
<evidence type="ECO:0000256" key="2">
    <source>
        <dbReference type="SAM" id="SignalP"/>
    </source>
</evidence>
<dbReference type="PROSITE" id="PS51257">
    <property type="entry name" value="PROKAR_LIPOPROTEIN"/>
    <property type="match status" value="1"/>
</dbReference>
<dbReference type="Pfam" id="PF14172">
    <property type="entry name" value="DUF4309"/>
    <property type="match status" value="1"/>
</dbReference>
<accession>A0ABY6ZEF2</accession>
<evidence type="ECO:0000313" key="4">
    <source>
        <dbReference type="Proteomes" id="UP001164761"/>
    </source>
</evidence>
<feature type="compositionally biased region" description="Low complexity" evidence="1">
    <location>
        <begin position="39"/>
        <end position="83"/>
    </location>
</feature>
<evidence type="ECO:0000256" key="1">
    <source>
        <dbReference type="SAM" id="MobiDB-lite"/>
    </source>
</evidence>
<keyword evidence="4" id="KW-1185">Reference proteome</keyword>
<feature type="chain" id="PRO_5045779641" evidence="2">
    <location>
        <begin position="28"/>
        <end position="342"/>
    </location>
</feature>